<dbReference type="Proteomes" id="UP000324632">
    <property type="component" value="Chromosome 16"/>
</dbReference>
<gene>
    <name evidence="3" type="ORF">E1301_Tti018796</name>
</gene>
<dbReference type="PANTHER" id="PTHR31025:SF19">
    <property type="entry name" value="SI:CH73-42K18.1-RELATED"/>
    <property type="match status" value="1"/>
</dbReference>
<reference evidence="3 4" key="1">
    <citation type="journal article" date="2019" name="Mol. Ecol. Resour.">
        <title>Chromosome-level genome assembly of Triplophysa tibetana, a fish adapted to the harsh high-altitude environment of the Tibetan Plateau.</title>
        <authorList>
            <person name="Yang X."/>
            <person name="Liu H."/>
            <person name="Ma Z."/>
            <person name="Zou Y."/>
            <person name="Zou M."/>
            <person name="Mao Y."/>
            <person name="Li X."/>
            <person name="Wang H."/>
            <person name="Chen T."/>
            <person name="Wang W."/>
            <person name="Yang R."/>
        </authorList>
    </citation>
    <scope>NUCLEOTIDE SEQUENCE [LARGE SCALE GENOMIC DNA]</scope>
    <source>
        <strain evidence="3">TTIB1903HZAU</strain>
        <tissue evidence="3">Muscle</tissue>
    </source>
</reference>
<dbReference type="PANTHER" id="PTHR31025">
    <property type="entry name" value="SI:CH211-196P9.1-RELATED"/>
    <property type="match status" value="1"/>
</dbReference>
<sequence>MIRLSGGQLFAHVRGTNVFYDLPGSATHLMKWTCKFCNFSSYIEKTIVNHYKDKHGRGRTGFSCIYPNCLTVFQSHVELLKHLTDHKQGTIPVARLRCELCTFSAPSNIKHYFLHLKRHLIKRETVNCPFVGCCFTSRVASTFTAHRSRYHQPSSFNNFKPDLIIHCQSQASVNDEQDNFDLESPDVSVTEPDSQPTQKSVERRIASLFLRLQAVLHVSKSAIQEIVDDLFDIGKCAGQITRESIENVLEKHNCTSEECLTSLTELFQSRGDPRCCCELSSLRWISGAFPLKSPPLVLMHCARVNKRKGEEAKGPRMKRSKKGEVHYCPDPPEGLSDEDMEEKRMMMEVEVLKKDPDHQQIDELMSATFSKRRKEIVGDQPLIGDVMARWPAMFCERQVRAEFKRVVSIDLLESFLDGLDDLAPRLLEVYEAATKSAKKPALKAILDCLKKDDTNERRRIAALLGLPHYLREEPSDIIRMCDAHGETLAAAMEGMQLGLLIGYEGDNQDAFPREVFNVAVVVEGTVVLHNFKDVPSSFAMLLGIIYCVNLEYPRAMKYSFEFLQRVVMKIKPDQASARVHGIRNKLLRYNL</sequence>
<comment type="caution">
    <text evidence="3">The sequence shown here is derived from an EMBL/GenBank/DDBJ whole genome shotgun (WGS) entry which is preliminary data.</text>
</comment>
<dbReference type="SMART" id="SM00355">
    <property type="entry name" value="ZnF_C2H2"/>
    <property type="match status" value="4"/>
</dbReference>
<evidence type="ECO:0000313" key="4">
    <source>
        <dbReference type="Proteomes" id="UP000324632"/>
    </source>
</evidence>
<dbReference type="PROSITE" id="PS00028">
    <property type="entry name" value="ZINC_FINGER_C2H2_1"/>
    <property type="match status" value="1"/>
</dbReference>
<dbReference type="AlphaFoldDB" id="A0A5A9NMW9"/>
<proteinExistence type="predicted"/>
<protein>
    <recommendedName>
        <fullName evidence="2">C2H2-type domain-containing protein</fullName>
    </recommendedName>
</protein>
<feature type="domain" description="C2H2-type" evidence="2">
    <location>
        <begin position="64"/>
        <end position="86"/>
    </location>
</feature>
<evidence type="ECO:0000259" key="2">
    <source>
        <dbReference type="PROSITE" id="PS00028"/>
    </source>
</evidence>
<feature type="region of interest" description="Disordered" evidence="1">
    <location>
        <begin position="309"/>
        <end position="337"/>
    </location>
</feature>
<keyword evidence="4" id="KW-1185">Reference proteome</keyword>
<organism evidence="3 4">
    <name type="scientific">Triplophysa tibetana</name>
    <dbReference type="NCBI Taxonomy" id="1572043"/>
    <lineage>
        <taxon>Eukaryota</taxon>
        <taxon>Metazoa</taxon>
        <taxon>Chordata</taxon>
        <taxon>Craniata</taxon>
        <taxon>Vertebrata</taxon>
        <taxon>Euteleostomi</taxon>
        <taxon>Actinopterygii</taxon>
        <taxon>Neopterygii</taxon>
        <taxon>Teleostei</taxon>
        <taxon>Ostariophysi</taxon>
        <taxon>Cypriniformes</taxon>
        <taxon>Nemacheilidae</taxon>
        <taxon>Triplophysa</taxon>
    </lineage>
</organism>
<evidence type="ECO:0000313" key="3">
    <source>
        <dbReference type="EMBL" id="KAA0710309.1"/>
    </source>
</evidence>
<dbReference type="EMBL" id="SOYY01000016">
    <property type="protein sequence ID" value="KAA0710309.1"/>
    <property type="molecule type" value="Genomic_DNA"/>
</dbReference>
<dbReference type="InterPro" id="IPR013087">
    <property type="entry name" value="Znf_C2H2_type"/>
</dbReference>
<accession>A0A5A9NMW9</accession>
<evidence type="ECO:0000256" key="1">
    <source>
        <dbReference type="SAM" id="MobiDB-lite"/>
    </source>
</evidence>
<name>A0A5A9NMW9_9TELE</name>